<dbReference type="RefSeq" id="WP_308486959.1">
    <property type="nucleotide sequence ID" value="NZ_OY726398.1"/>
</dbReference>
<dbReference type="EMBL" id="OY726398">
    <property type="protein sequence ID" value="CAJ1500342.1"/>
    <property type="molecule type" value="Genomic_DNA"/>
</dbReference>
<feature type="transmembrane region" description="Helical" evidence="1">
    <location>
        <begin position="73"/>
        <end position="97"/>
    </location>
</feature>
<feature type="transmembrane region" description="Helical" evidence="1">
    <location>
        <begin position="140"/>
        <end position="161"/>
    </location>
</feature>
<keyword evidence="1" id="KW-0812">Transmembrane</keyword>
<dbReference type="InterPro" id="IPR021125">
    <property type="entry name" value="DUF2127"/>
</dbReference>
<keyword evidence="1" id="KW-1133">Transmembrane helix</keyword>
<dbReference type="Pfam" id="PF09900">
    <property type="entry name" value="DUF2127"/>
    <property type="match status" value="1"/>
</dbReference>
<evidence type="ECO:0000256" key="1">
    <source>
        <dbReference type="SAM" id="Phobius"/>
    </source>
</evidence>
<feature type="transmembrane region" description="Helical" evidence="1">
    <location>
        <begin position="200"/>
        <end position="219"/>
    </location>
</feature>
<sequence length="259" mass="28506">MVDFALCACGLRGHATFAPDEPELRRRLRADTPVGEAWRCLRCETFVVGVPRGSGPADTAPEIPRGPMLRDRILMRALAVERAVRCLIFMLVAAGVFKVSGSRERLQDAFERDLPLLQPLADQIGWDPDNSKLIRHIAQAFALSSSTLLWIAAALAAYAAIELVEAVGLWLMQRWGEYFAVVATSVFLPLEIYELSEKITVLRVVALSINVAAVVWLLWSKRLFGCNGGARAYREAHETASLLSVERASLDETDAGARS</sequence>
<proteinExistence type="predicted"/>
<keyword evidence="1" id="KW-0472">Membrane</keyword>
<gene>
    <name evidence="2" type="ORF">MU0102_001204</name>
</gene>
<evidence type="ECO:0000313" key="2">
    <source>
        <dbReference type="EMBL" id="CAJ1500342.1"/>
    </source>
</evidence>
<name>A0ABN9N4F7_9MYCO</name>
<dbReference type="Proteomes" id="UP001190464">
    <property type="component" value="Chromosome"/>
</dbReference>
<accession>A0ABN9N4F7</accession>
<reference evidence="2 3" key="1">
    <citation type="submission" date="2023-08" db="EMBL/GenBank/DDBJ databases">
        <authorList>
            <person name="Folkvardsen B D."/>
            <person name="Norman A."/>
        </authorList>
    </citation>
    <scope>NUCLEOTIDE SEQUENCE [LARGE SCALE GENOMIC DNA]</scope>
    <source>
        <strain evidence="2 3">Mu0102</strain>
    </source>
</reference>
<protein>
    <submittedName>
        <fullName evidence="2">DUF2127 domain-containing protein</fullName>
    </submittedName>
</protein>
<evidence type="ECO:0000313" key="3">
    <source>
        <dbReference type="Proteomes" id="UP001190464"/>
    </source>
</evidence>
<organism evidence="2 3">
    <name type="scientific">[Mycobacterium] holstebronense</name>
    <dbReference type="NCBI Taxonomy" id="3064288"/>
    <lineage>
        <taxon>Bacteria</taxon>
        <taxon>Bacillati</taxon>
        <taxon>Actinomycetota</taxon>
        <taxon>Actinomycetes</taxon>
        <taxon>Mycobacteriales</taxon>
        <taxon>Mycobacteriaceae</taxon>
        <taxon>Mycolicibacterium</taxon>
    </lineage>
</organism>
<keyword evidence="3" id="KW-1185">Reference proteome</keyword>